<dbReference type="NCBIfam" id="NF002636">
    <property type="entry name" value="PRK02304.1-5"/>
    <property type="match status" value="1"/>
</dbReference>
<comment type="function">
    <text evidence="2">Catalyzes a salvage reaction resulting in the formation of AMP, that is energically less costly than de novo synthesis.</text>
</comment>
<evidence type="ECO:0000313" key="14">
    <source>
        <dbReference type="Proteomes" id="UP000660262"/>
    </source>
</evidence>
<dbReference type="Gene3D" id="3.40.50.2020">
    <property type="match status" value="1"/>
</dbReference>
<keyword evidence="10" id="KW-0808">Transferase</keyword>
<feature type="domain" description="Phosphoribosyltransferase" evidence="12">
    <location>
        <begin position="37"/>
        <end position="164"/>
    </location>
</feature>
<evidence type="ECO:0000256" key="7">
    <source>
        <dbReference type="ARBA" id="ARBA00011893"/>
    </source>
</evidence>
<dbReference type="InterPro" id="IPR050120">
    <property type="entry name" value="Adenine_PRTase"/>
</dbReference>
<dbReference type="FunFam" id="3.40.50.2020:FF:000004">
    <property type="entry name" value="Adenine phosphoribosyltransferase"/>
    <property type="match status" value="1"/>
</dbReference>
<dbReference type="GO" id="GO:0003999">
    <property type="term" value="F:adenine phosphoribosyltransferase activity"/>
    <property type="evidence" value="ECO:0007669"/>
    <property type="project" value="UniProtKB-EC"/>
</dbReference>
<dbReference type="PANTHER" id="PTHR11776:SF7">
    <property type="entry name" value="PHOSPHORIBOSYLTRANSFERASE DOMAIN-CONTAINING PROTEIN"/>
    <property type="match status" value="1"/>
</dbReference>
<accession>A0A830HKX3</accession>
<name>A0A830HKX3_9CHLO</name>
<reference evidence="13" key="1">
    <citation type="submission" date="2020-10" db="EMBL/GenBank/DDBJ databases">
        <title>Unveiling of a novel bifunctional photoreceptor, Dualchrome1, isolated from a cosmopolitan green alga.</title>
        <authorList>
            <person name="Suzuki S."/>
            <person name="Kawachi M."/>
        </authorList>
    </citation>
    <scope>NUCLEOTIDE SEQUENCE</scope>
    <source>
        <strain evidence="13">NIES 2893</strain>
    </source>
</reference>
<dbReference type="EMBL" id="BNJQ01000017">
    <property type="protein sequence ID" value="GHP07522.1"/>
    <property type="molecule type" value="Genomic_DNA"/>
</dbReference>
<comment type="subcellular location">
    <subcellularLocation>
        <location evidence="3">Cytoplasm</location>
    </subcellularLocation>
</comment>
<dbReference type="OrthoDB" id="363185at2759"/>
<sequence length="205" mass="22327">MATDDYTQDGPLAREIAQVIPYFPFKGIPRFYDVGGLLASPTHFQKVVDIMAARYGDLKIDAIGGFDARGFLFTPVALALNKPFFMLRKKGKMPNTIYGEQYTKEYAGSDCLGIPRGAVKPGDRVLLIDDLVATGGTLTAGVELVEAQGATVVECACMVELKFLEGAKKVQSKYPHANVWGFISEDILLNEAKLPDGYEDDGEAH</sequence>
<dbReference type="SUPFAM" id="SSF53271">
    <property type="entry name" value="PRTase-like"/>
    <property type="match status" value="1"/>
</dbReference>
<dbReference type="CDD" id="cd06223">
    <property type="entry name" value="PRTases_typeI"/>
    <property type="match status" value="1"/>
</dbReference>
<organism evidence="13 14">
    <name type="scientific">Pycnococcus provasolii</name>
    <dbReference type="NCBI Taxonomy" id="41880"/>
    <lineage>
        <taxon>Eukaryota</taxon>
        <taxon>Viridiplantae</taxon>
        <taxon>Chlorophyta</taxon>
        <taxon>Pseudoscourfieldiophyceae</taxon>
        <taxon>Pseudoscourfieldiales</taxon>
        <taxon>Pycnococcaceae</taxon>
        <taxon>Pycnococcus</taxon>
    </lineage>
</organism>
<keyword evidence="9" id="KW-0328">Glycosyltransferase</keyword>
<evidence type="ECO:0000256" key="8">
    <source>
        <dbReference type="ARBA" id="ARBA00022490"/>
    </source>
</evidence>
<evidence type="ECO:0000256" key="5">
    <source>
        <dbReference type="ARBA" id="ARBA00008391"/>
    </source>
</evidence>
<comment type="caution">
    <text evidence="13">The sequence shown here is derived from an EMBL/GenBank/DDBJ whole genome shotgun (WGS) entry which is preliminary data.</text>
</comment>
<evidence type="ECO:0000256" key="6">
    <source>
        <dbReference type="ARBA" id="ARBA00011738"/>
    </source>
</evidence>
<dbReference type="AlphaFoldDB" id="A0A830HKX3"/>
<dbReference type="Pfam" id="PF00156">
    <property type="entry name" value="Pribosyltran"/>
    <property type="match status" value="1"/>
</dbReference>
<evidence type="ECO:0000256" key="2">
    <source>
        <dbReference type="ARBA" id="ARBA00003968"/>
    </source>
</evidence>
<keyword evidence="11" id="KW-0660">Purine salvage</keyword>
<keyword evidence="8" id="KW-0963">Cytoplasm</keyword>
<evidence type="ECO:0000256" key="4">
    <source>
        <dbReference type="ARBA" id="ARBA00004659"/>
    </source>
</evidence>
<dbReference type="EC" id="2.4.2.7" evidence="7"/>
<dbReference type="GO" id="GO:0006166">
    <property type="term" value="P:purine ribonucleoside salvage"/>
    <property type="evidence" value="ECO:0007669"/>
    <property type="project" value="UniProtKB-KW"/>
</dbReference>
<comment type="catalytic activity">
    <reaction evidence="1">
        <text>AMP + diphosphate = 5-phospho-alpha-D-ribose 1-diphosphate + adenine</text>
        <dbReference type="Rhea" id="RHEA:16609"/>
        <dbReference type="ChEBI" id="CHEBI:16708"/>
        <dbReference type="ChEBI" id="CHEBI:33019"/>
        <dbReference type="ChEBI" id="CHEBI:58017"/>
        <dbReference type="ChEBI" id="CHEBI:456215"/>
        <dbReference type="EC" id="2.4.2.7"/>
    </reaction>
</comment>
<evidence type="ECO:0000256" key="1">
    <source>
        <dbReference type="ARBA" id="ARBA00000868"/>
    </source>
</evidence>
<comment type="pathway">
    <text evidence="4">Purine metabolism; AMP biosynthesis via salvage pathway; AMP from adenine: step 1/1.</text>
</comment>
<dbReference type="InterPro" id="IPR029057">
    <property type="entry name" value="PRTase-like"/>
</dbReference>
<evidence type="ECO:0000256" key="10">
    <source>
        <dbReference type="ARBA" id="ARBA00022679"/>
    </source>
</evidence>
<comment type="similarity">
    <text evidence="5">Belongs to the purine/pyrimidine phosphoribosyltransferase family.</text>
</comment>
<evidence type="ECO:0000256" key="9">
    <source>
        <dbReference type="ARBA" id="ARBA00022676"/>
    </source>
</evidence>
<dbReference type="Proteomes" id="UP000660262">
    <property type="component" value="Unassembled WGS sequence"/>
</dbReference>
<dbReference type="PANTHER" id="PTHR11776">
    <property type="entry name" value="ADENINE PHOSPHORIBOSYLTRANSFERASE"/>
    <property type="match status" value="1"/>
</dbReference>
<evidence type="ECO:0000256" key="11">
    <source>
        <dbReference type="ARBA" id="ARBA00022726"/>
    </source>
</evidence>
<evidence type="ECO:0000259" key="12">
    <source>
        <dbReference type="Pfam" id="PF00156"/>
    </source>
</evidence>
<evidence type="ECO:0000313" key="13">
    <source>
        <dbReference type="EMBL" id="GHP07522.1"/>
    </source>
</evidence>
<gene>
    <name evidence="13" type="ORF">PPROV_000626400</name>
</gene>
<dbReference type="InterPro" id="IPR000836">
    <property type="entry name" value="PRTase_dom"/>
</dbReference>
<keyword evidence="14" id="KW-1185">Reference proteome</keyword>
<proteinExistence type="inferred from homology"/>
<protein>
    <recommendedName>
        <fullName evidence="7">adenine phosphoribosyltransferase</fullName>
        <ecNumber evidence="7">2.4.2.7</ecNumber>
    </recommendedName>
</protein>
<evidence type="ECO:0000256" key="3">
    <source>
        <dbReference type="ARBA" id="ARBA00004496"/>
    </source>
</evidence>
<comment type="subunit">
    <text evidence="6">Homodimer.</text>
</comment>
<dbReference type="GO" id="GO:0005737">
    <property type="term" value="C:cytoplasm"/>
    <property type="evidence" value="ECO:0007669"/>
    <property type="project" value="UniProtKB-SubCell"/>
</dbReference>